<evidence type="ECO:0000313" key="2">
    <source>
        <dbReference type="EMBL" id="KAL3315279.1"/>
    </source>
</evidence>
<gene>
    <name evidence="2" type="ORF">Ciccas_006089</name>
</gene>
<protein>
    <submittedName>
        <fullName evidence="2">Uncharacterized protein</fullName>
    </submittedName>
</protein>
<feature type="chain" id="PRO_5044767128" evidence="1">
    <location>
        <begin position="24"/>
        <end position="188"/>
    </location>
</feature>
<dbReference type="Proteomes" id="UP001626550">
    <property type="component" value="Unassembled WGS sequence"/>
</dbReference>
<evidence type="ECO:0000256" key="1">
    <source>
        <dbReference type="SAM" id="SignalP"/>
    </source>
</evidence>
<keyword evidence="3" id="KW-1185">Reference proteome</keyword>
<reference evidence="2 3" key="1">
    <citation type="submission" date="2024-11" db="EMBL/GenBank/DDBJ databases">
        <title>Adaptive evolution of stress response genes in parasites aligns with host niche diversity.</title>
        <authorList>
            <person name="Hahn C."/>
            <person name="Resl P."/>
        </authorList>
    </citation>
    <scope>NUCLEOTIDE SEQUENCE [LARGE SCALE GENOMIC DNA]</scope>
    <source>
        <strain evidence="2">EGGRZ-B1_66</strain>
        <tissue evidence="2">Body</tissue>
    </source>
</reference>
<name>A0ABD2Q6T4_9PLAT</name>
<keyword evidence="1" id="KW-0732">Signal</keyword>
<feature type="signal peptide" evidence="1">
    <location>
        <begin position="1"/>
        <end position="23"/>
    </location>
</feature>
<proteinExistence type="predicted"/>
<accession>A0ABD2Q6T4</accession>
<dbReference type="AlphaFoldDB" id="A0ABD2Q6T4"/>
<organism evidence="2 3">
    <name type="scientific">Cichlidogyrus casuarinus</name>
    <dbReference type="NCBI Taxonomy" id="1844966"/>
    <lineage>
        <taxon>Eukaryota</taxon>
        <taxon>Metazoa</taxon>
        <taxon>Spiralia</taxon>
        <taxon>Lophotrochozoa</taxon>
        <taxon>Platyhelminthes</taxon>
        <taxon>Monogenea</taxon>
        <taxon>Monopisthocotylea</taxon>
        <taxon>Dactylogyridea</taxon>
        <taxon>Ancyrocephalidae</taxon>
        <taxon>Cichlidogyrus</taxon>
    </lineage>
</organism>
<sequence length="188" mass="21981">MDPTLKDLIFLGWLLGFYAPTEFPTVDEQKAVTEIKLQIVLNHPPHTYNMGDLRQFIRTFLLCLALNDEDWITQRRINWFREIFFKLASVCPSDTPLMKEIETYYSQLKEKVCKLTDFKIALELLDKEAEYVIPQKWFSCCDRIFSSNVEQRDAKILIEKLNLVEALLEVSQKDNSPLAPILHGPEQL</sequence>
<comment type="caution">
    <text evidence="2">The sequence shown here is derived from an EMBL/GenBank/DDBJ whole genome shotgun (WGS) entry which is preliminary data.</text>
</comment>
<feature type="non-terminal residue" evidence="2">
    <location>
        <position position="188"/>
    </location>
</feature>
<evidence type="ECO:0000313" key="3">
    <source>
        <dbReference type="Proteomes" id="UP001626550"/>
    </source>
</evidence>
<dbReference type="EMBL" id="JBJKFK010000785">
    <property type="protein sequence ID" value="KAL3315279.1"/>
    <property type="molecule type" value="Genomic_DNA"/>
</dbReference>